<evidence type="ECO:0000256" key="6">
    <source>
        <dbReference type="ARBA" id="ARBA00023316"/>
    </source>
</evidence>
<keyword evidence="7" id="KW-0963">Cytoplasm</keyword>
<dbReference type="AlphaFoldDB" id="A0A7C9QUZ1"/>
<gene>
    <name evidence="7" type="primary">murE</name>
    <name evidence="12" type="ORF">G4223_13990</name>
</gene>
<comment type="function">
    <text evidence="7">Catalyzes the addition of meso-diaminopimelic acid to the nucleotide precursor UDP-N-acetylmuramoyl-L-alanyl-D-glutamate (UMAG) in the biosynthesis of bacterial cell-wall peptidoglycan.</text>
</comment>
<evidence type="ECO:0000256" key="2">
    <source>
        <dbReference type="ARBA" id="ARBA00022618"/>
    </source>
</evidence>
<keyword evidence="2 7" id="KW-0132">Cell division</keyword>
<feature type="binding site" evidence="7">
    <location>
        <position position="449"/>
    </location>
    <ligand>
        <name>meso-2,6-diaminopimelate</name>
        <dbReference type="ChEBI" id="CHEBI:57791"/>
    </ligand>
</feature>
<accession>A0A7C9QUZ1</accession>
<protein>
    <recommendedName>
        <fullName evidence="7">UDP-N-acetylmuramoyl-L-alanyl-D-glutamate--2,6-diaminopimelate ligase</fullName>
        <ecNumber evidence="7">6.3.2.13</ecNumber>
    </recommendedName>
    <alternativeName>
        <fullName evidence="7">Meso-A2pm-adding enzyme</fullName>
    </alternativeName>
    <alternativeName>
        <fullName evidence="7">Meso-diaminopimelate-adding enzyme</fullName>
    </alternativeName>
    <alternativeName>
        <fullName evidence="7">UDP-MurNAc-L-Ala-D-Glu:meso-diaminopimelate ligase</fullName>
    </alternativeName>
    <alternativeName>
        <fullName evidence="7">UDP-MurNAc-tripeptide synthetase</fullName>
    </alternativeName>
    <alternativeName>
        <fullName evidence="7">UDP-N-acetylmuramyl-tripeptide synthetase</fullName>
    </alternativeName>
</protein>
<comment type="pathway">
    <text evidence="7 8">Cell wall biogenesis; peptidoglycan biosynthesis.</text>
</comment>
<feature type="binding site" evidence="7">
    <location>
        <position position="175"/>
    </location>
    <ligand>
        <name>UDP-N-acetyl-alpha-D-muramoyl-L-alanyl-D-glutamate</name>
        <dbReference type="ChEBI" id="CHEBI:83900"/>
    </ligand>
</feature>
<evidence type="ECO:0000256" key="1">
    <source>
        <dbReference type="ARBA" id="ARBA00005898"/>
    </source>
</evidence>
<dbReference type="SUPFAM" id="SSF63418">
    <property type="entry name" value="MurE/MurF N-terminal domain"/>
    <property type="match status" value="1"/>
</dbReference>
<feature type="modified residue" description="N6-carboxylysine" evidence="7">
    <location>
        <position position="215"/>
    </location>
</feature>
<comment type="cofactor">
    <cofactor evidence="7">
        <name>Mg(2+)</name>
        <dbReference type="ChEBI" id="CHEBI:18420"/>
    </cofactor>
</comment>
<evidence type="ECO:0000259" key="9">
    <source>
        <dbReference type="Pfam" id="PF01225"/>
    </source>
</evidence>
<dbReference type="Gene3D" id="3.90.190.20">
    <property type="entry name" value="Mur ligase, C-terminal domain"/>
    <property type="match status" value="1"/>
</dbReference>
<feature type="domain" description="Mur ligase C-terminal" evidence="10">
    <location>
        <begin position="327"/>
        <end position="451"/>
    </location>
</feature>
<dbReference type="InterPro" id="IPR004101">
    <property type="entry name" value="Mur_ligase_C"/>
</dbReference>
<keyword evidence="7 12" id="KW-0436">Ligase</keyword>
<evidence type="ECO:0000256" key="4">
    <source>
        <dbReference type="ARBA" id="ARBA00022984"/>
    </source>
</evidence>
<dbReference type="GO" id="GO:0071555">
    <property type="term" value="P:cell wall organization"/>
    <property type="evidence" value="ECO:0007669"/>
    <property type="project" value="UniProtKB-KW"/>
</dbReference>
<dbReference type="GO" id="GO:0005524">
    <property type="term" value="F:ATP binding"/>
    <property type="evidence" value="ECO:0007669"/>
    <property type="project" value="UniProtKB-UniRule"/>
</dbReference>
<evidence type="ECO:0000256" key="3">
    <source>
        <dbReference type="ARBA" id="ARBA00022960"/>
    </source>
</evidence>
<dbReference type="GO" id="GO:0005737">
    <property type="term" value="C:cytoplasm"/>
    <property type="evidence" value="ECO:0007669"/>
    <property type="project" value="UniProtKB-SubCell"/>
</dbReference>
<evidence type="ECO:0000256" key="8">
    <source>
        <dbReference type="RuleBase" id="RU004135"/>
    </source>
</evidence>
<feature type="domain" description="Mur ligase central" evidence="11">
    <location>
        <begin position="104"/>
        <end position="304"/>
    </location>
</feature>
<keyword evidence="6 7" id="KW-0961">Cell wall biogenesis/degradation</keyword>
<comment type="caution">
    <text evidence="7">Lacks conserved residue(s) required for the propagation of feature annotation.</text>
</comment>
<dbReference type="EMBL" id="JAAIYP010000039">
    <property type="protein sequence ID" value="NFV81224.1"/>
    <property type="molecule type" value="Genomic_DNA"/>
</dbReference>
<dbReference type="SUPFAM" id="SSF53623">
    <property type="entry name" value="MurD-like peptide ligases, catalytic domain"/>
    <property type="match status" value="1"/>
</dbReference>
<feature type="domain" description="Mur ligase N-terminal catalytic" evidence="9">
    <location>
        <begin position="20"/>
        <end position="94"/>
    </location>
</feature>
<comment type="PTM">
    <text evidence="7">Carboxylation is probably crucial for Mg(2+) binding and, consequently, for the gamma-phosphate positioning of ATP.</text>
</comment>
<dbReference type="Pfam" id="PF01225">
    <property type="entry name" value="Mur_ligase"/>
    <property type="match status" value="1"/>
</dbReference>
<dbReference type="Pfam" id="PF02875">
    <property type="entry name" value="Mur_ligase_C"/>
    <property type="match status" value="1"/>
</dbReference>
<dbReference type="GO" id="GO:0051301">
    <property type="term" value="P:cell division"/>
    <property type="evidence" value="ECO:0007669"/>
    <property type="project" value="UniProtKB-KW"/>
</dbReference>
<feature type="short sequence motif" description="Meso-diaminopimelate recognition motif" evidence="7">
    <location>
        <begin position="401"/>
        <end position="404"/>
    </location>
</feature>
<dbReference type="InterPro" id="IPR036615">
    <property type="entry name" value="Mur_ligase_C_dom_sf"/>
</dbReference>
<feature type="binding site" evidence="7">
    <location>
        <position position="181"/>
    </location>
    <ligand>
        <name>UDP-N-acetyl-alpha-D-muramoyl-L-alanyl-D-glutamate</name>
        <dbReference type="ChEBI" id="CHEBI:83900"/>
    </ligand>
</feature>
<keyword evidence="3 7" id="KW-0133">Cell shape</keyword>
<dbReference type="Pfam" id="PF08245">
    <property type="entry name" value="Mur_ligase_M"/>
    <property type="match status" value="1"/>
</dbReference>
<dbReference type="GO" id="GO:0008765">
    <property type="term" value="F:UDP-N-acetylmuramoylalanyl-D-glutamate-2,6-diaminopimelate ligase activity"/>
    <property type="evidence" value="ECO:0007669"/>
    <property type="project" value="UniProtKB-UniRule"/>
</dbReference>
<comment type="similarity">
    <text evidence="1 7">Belongs to the MurCDEF family. MurE subfamily.</text>
</comment>
<evidence type="ECO:0000256" key="5">
    <source>
        <dbReference type="ARBA" id="ARBA00023306"/>
    </source>
</evidence>
<keyword evidence="5 7" id="KW-0131">Cell cycle</keyword>
<dbReference type="InterPro" id="IPR005761">
    <property type="entry name" value="UDP-N-AcMur-Glu-dNH2Pim_ligase"/>
</dbReference>
<dbReference type="Gene3D" id="3.40.1190.10">
    <property type="entry name" value="Mur-like, catalytic domain"/>
    <property type="match status" value="1"/>
</dbReference>
<dbReference type="Proteomes" id="UP000480684">
    <property type="component" value="Unassembled WGS sequence"/>
</dbReference>
<comment type="caution">
    <text evidence="12">The sequence shown here is derived from an EMBL/GenBank/DDBJ whole genome shotgun (WGS) entry which is preliminary data.</text>
</comment>
<dbReference type="NCBIfam" id="NF001124">
    <property type="entry name" value="PRK00139.1-2"/>
    <property type="match status" value="1"/>
</dbReference>
<reference evidence="12 13" key="1">
    <citation type="submission" date="2020-02" db="EMBL/GenBank/DDBJ databases">
        <authorList>
            <person name="Dziuba M."/>
            <person name="Kuznetsov B."/>
            <person name="Mardanov A."/>
            <person name="Ravin N."/>
            <person name="Grouzdev D."/>
        </authorList>
    </citation>
    <scope>NUCLEOTIDE SEQUENCE [LARGE SCALE GENOMIC DNA]</scope>
    <source>
        <strain evidence="12 13">SpK</strain>
    </source>
</reference>
<dbReference type="Gene3D" id="3.40.1390.10">
    <property type="entry name" value="MurE/MurF, N-terminal domain"/>
    <property type="match status" value="1"/>
</dbReference>
<keyword evidence="7" id="KW-0460">Magnesium</keyword>
<dbReference type="NCBIfam" id="TIGR01085">
    <property type="entry name" value="murE"/>
    <property type="match status" value="1"/>
</dbReference>
<evidence type="ECO:0000313" key="13">
    <source>
        <dbReference type="Proteomes" id="UP000480684"/>
    </source>
</evidence>
<keyword evidence="4 7" id="KW-0573">Peptidoglycan synthesis</keyword>
<keyword evidence="7" id="KW-0067">ATP-binding</keyword>
<evidence type="ECO:0000259" key="10">
    <source>
        <dbReference type="Pfam" id="PF02875"/>
    </source>
</evidence>
<dbReference type="GO" id="GO:0000287">
    <property type="term" value="F:magnesium ion binding"/>
    <property type="evidence" value="ECO:0007669"/>
    <property type="project" value="UniProtKB-UniRule"/>
</dbReference>
<dbReference type="PANTHER" id="PTHR23135">
    <property type="entry name" value="MUR LIGASE FAMILY MEMBER"/>
    <property type="match status" value="1"/>
</dbReference>
<dbReference type="InterPro" id="IPR013221">
    <property type="entry name" value="Mur_ligase_cen"/>
</dbReference>
<feature type="binding site" evidence="7">
    <location>
        <position position="27"/>
    </location>
    <ligand>
        <name>UDP-N-acetyl-alpha-D-muramoyl-L-alanyl-D-glutamate</name>
        <dbReference type="ChEBI" id="CHEBI:83900"/>
    </ligand>
</feature>
<proteinExistence type="inferred from homology"/>
<dbReference type="UniPathway" id="UPA00219"/>
<comment type="subcellular location">
    <subcellularLocation>
        <location evidence="7 8">Cytoplasm</location>
    </subcellularLocation>
</comment>
<dbReference type="NCBIfam" id="NF001126">
    <property type="entry name" value="PRK00139.1-4"/>
    <property type="match status" value="1"/>
</dbReference>
<keyword evidence="13" id="KW-1185">Reference proteome</keyword>
<feature type="binding site" evidence="7">
    <location>
        <begin position="401"/>
        <end position="404"/>
    </location>
    <ligand>
        <name>meso-2,6-diaminopimelate</name>
        <dbReference type="ChEBI" id="CHEBI:57791"/>
    </ligand>
</feature>
<dbReference type="SUPFAM" id="SSF53244">
    <property type="entry name" value="MurD-like peptide ligases, peptide-binding domain"/>
    <property type="match status" value="1"/>
</dbReference>
<dbReference type="InterPro" id="IPR000713">
    <property type="entry name" value="Mur_ligase_N"/>
</dbReference>
<evidence type="ECO:0000313" key="12">
    <source>
        <dbReference type="EMBL" id="NFV81224.1"/>
    </source>
</evidence>
<dbReference type="GO" id="GO:0009252">
    <property type="term" value="P:peptidoglycan biosynthetic process"/>
    <property type="evidence" value="ECO:0007669"/>
    <property type="project" value="UniProtKB-UniRule"/>
</dbReference>
<feature type="binding site" evidence="7">
    <location>
        <position position="377"/>
    </location>
    <ligand>
        <name>meso-2,6-diaminopimelate</name>
        <dbReference type="ChEBI" id="CHEBI:57791"/>
    </ligand>
</feature>
<organism evidence="12 13">
    <name type="scientific">Magnetospirillum aberrantis SpK</name>
    <dbReference type="NCBI Taxonomy" id="908842"/>
    <lineage>
        <taxon>Bacteria</taxon>
        <taxon>Pseudomonadati</taxon>
        <taxon>Pseudomonadota</taxon>
        <taxon>Alphaproteobacteria</taxon>
        <taxon>Rhodospirillales</taxon>
        <taxon>Rhodospirillaceae</taxon>
        <taxon>Magnetospirillum</taxon>
    </lineage>
</organism>
<dbReference type="GO" id="GO:0008360">
    <property type="term" value="P:regulation of cell shape"/>
    <property type="evidence" value="ECO:0007669"/>
    <property type="project" value="UniProtKB-KW"/>
</dbReference>
<dbReference type="InterPro" id="IPR036565">
    <property type="entry name" value="Mur-like_cat_sf"/>
</dbReference>
<evidence type="ECO:0000256" key="7">
    <source>
        <dbReference type="HAMAP-Rule" id="MF_00208"/>
    </source>
</evidence>
<dbReference type="InterPro" id="IPR035911">
    <property type="entry name" value="MurE/MurF_N"/>
</dbReference>
<feature type="binding site" evidence="7">
    <location>
        <position position="183"/>
    </location>
    <ligand>
        <name>UDP-N-acetyl-alpha-D-muramoyl-L-alanyl-D-glutamate</name>
        <dbReference type="ChEBI" id="CHEBI:83900"/>
    </ligand>
</feature>
<sequence length="479" mass="49258">MSAPLTDLLPGLPLDAAPLIAGVTADSRKVRPGMLFAALPGARNDGRAFVAQAIAAGAAAILAPEDTAIDTGPVPLIRVANPRRAFARAAAAFYRRQPQVMAAVTGTNGKTSVANFARQMWTRSGHRAAALGTLGIVADGFPDRPSLTTPDPADLHAALAELAEAGVTHACMEASSHGLDQYRLDGVALKAAAFTNLTRDHLDYHGDLDAYLTAKLRLFSDLLPADGWAVVNADDPAAEQVAKAAGAHRLIRYGRAGIEVRLVSATPTPGGQDLEIEIDGRRLEATLPLAGTFQAANALAAAGLVLATGGTSEDVVRGLAALTGVPGRLQQVAQTQTGAPVFVDYAHTPDALETVLTALRPHAAARLIVVFGCGGDRDPGKRPEMGAIAARLADVVVITDDNPRSEAPALIRQAILAACSGATEIADRAQAIAAAIAMAQAGDVVVLAGKGHERGQIVGAKVLPFDDAEEARKAVRGAA</sequence>
<evidence type="ECO:0000259" key="11">
    <source>
        <dbReference type="Pfam" id="PF08245"/>
    </source>
</evidence>
<dbReference type="PANTHER" id="PTHR23135:SF4">
    <property type="entry name" value="UDP-N-ACETYLMURAMOYL-L-ALANYL-D-GLUTAMATE--2,6-DIAMINOPIMELATE LIGASE MURE HOMOLOG, CHLOROPLASTIC"/>
    <property type="match status" value="1"/>
</dbReference>
<feature type="binding site" evidence="7">
    <location>
        <begin position="148"/>
        <end position="149"/>
    </location>
    <ligand>
        <name>UDP-N-acetyl-alpha-D-muramoyl-L-alanyl-D-glutamate</name>
        <dbReference type="ChEBI" id="CHEBI:83900"/>
    </ligand>
</feature>
<feature type="binding site" evidence="7">
    <location>
        <begin position="106"/>
        <end position="112"/>
    </location>
    <ligand>
        <name>ATP</name>
        <dbReference type="ChEBI" id="CHEBI:30616"/>
    </ligand>
</feature>
<dbReference type="EC" id="6.3.2.13" evidence="7"/>
<name>A0A7C9QUZ1_9PROT</name>
<dbReference type="HAMAP" id="MF_00208">
    <property type="entry name" value="MurE"/>
    <property type="match status" value="1"/>
</dbReference>
<comment type="catalytic activity">
    <reaction evidence="7">
        <text>UDP-N-acetyl-alpha-D-muramoyl-L-alanyl-D-glutamate + meso-2,6-diaminopimelate + ATP = UDP-N-acetyl-alpha-D-muramoyl-L-alanyl-gamma-D-glutamyl-meso-2,6-diaminopimelate + ADP + phosphate + H(+)</text>
        <dbReference type="Rhea" id="RHEA:23676"/>
        <dbReference type="ChEBI" id="CHEBI:15378"/>
        <dbReference type="ChEBI" id="CHEBI:30616"/>
        <dbReference type="ChEBI" id="CHEBI:43474"/>
        <dbReference type="ChEBI" id="CHEBI:57791"/>
        <dbReference type="ChEBI" id="CHEBI:83900"/>
        <dbReference type="ChEBI" id="CHEBI:83905"/>
        <dbReference type="ChEBI" id="CHEBI:456216"/>
        <dbReference type="EC" id="6.3.2.13"/>
    </reaction>
</comment>
<feature type="binding site" evidence="7">
    <location>
        <position position="453"/>
    </location>
    <ligand>
        <name>meso-2,6-diaminopimelate</name>
        <dbReference type="ChEBI" id="CHEBI:57791"/>
    </ligand>
</feature>
<keyword evidence="7" id="KW-0547">Nucleotide-binding</keyword>